<proteinExistence type="predicted"/>
<keyword evidence="7" id="KW-0067">ATP-binding</keyword>
<dbReference type="PANTHER" id="PTHR43071">
    <property type="entry name" value="2-AMINO-4-HYDROXY-6-HYDROXYMETHYLDIHYDROPTERIDINE PYROPHOSPHOKINASE"/>
    <property type="match status" value="1"/>
</dbReference>
<reference evidence="10 11" key="1">
    <citation type="submission" date="2016-02" db="EMBL/GenBank/DDBJ databases">
        <title>Genome sequence of Tissierella creatinophila DSM 6911.</title>
        <authorList>
            <person name="Poehlein A."/>
            <person name="Daniel R."/>
        </authorList>
    </citation>
    <scope>NUCLEOTIDE SEQUENCE [LARGE SCALE GENOMIC DNA]</scope>
    <source>
        <strain evidence="10 11">DSM 6911</strain>
    </source>
</reference>
<dbReference type="Gene3D" id="3.30.70.560">
    <property type="entry name" value="7,8-Dihydro-6-hydroxymethylpterin-pyrophosphokinase HPPK"/>
    <property type="match status" value="1"/>
</dbReference>
<dbReference type="InterPro" id="IPR035907">
    <property type="entry name" value="Hppk_sf"/>
</dbReference>
<comment type="caution">
    <text evidence="10">The sequence shown here is derived from an EMBL/GenBank/DDBJ whole genome shotgun (WGS) entry which is preliminary data.</text>
</comment>
<keyword evidence="11" id="KW-1185">Reference proteome</keyword>
<evidence type="ECO:0000313" key="11">
    <source>
        <dbReference type="Proteomes" id="UP000186112"/>
    </source>
</evidence>
<comment type="pathway">
    <text evidence="2">Cofactor biosynthesis; tetrahydrofolate biosynthesis; 2-amino-4-hydroxy-6-hydroxymethyl-7,8-dihydropteridine diphosphate from 7,8-dihydroneopterin triphosphate: step 4/4.</text>
</comment>
<evidence type="ECO:0000256" key="2">
    <source>
        <dbReference type="ARBA" id="ARBA00005051"/>
    </source>
</evidence>
<dbReference type="EC" id="2.7.6.3" evidence="3"/>
<dbReference type="CDD" id="cd00483">
    <property type="entry name" value="HPPK"/>
    <property type="match status" value="1"/>
</dbReference>
<keyword evidence="6 10" id="KW-0418">Kinase</keyword>
<organism evidence="10 11">
    <name type="scientific">Tissierella creatinophila DSM 6911</name>
    <dbReference type="NCBI Taxonomy" id="1123403"/>
    <lineage>
        <taxon>Bacteria</taxon>
        <taxon>Bacillati</taxon>
        <taxon>Bacillota</taxon>
        <taxon>Tissierellia</taxon>
        <taxon>Tissierellales</taxon>
        <taxon>Tissierellaceae</taxon>
        <taxon>Tissierella</taxon>
    </lineage>
</organism>
<accession>A0A1U7M3K9</accession>
<dbReference type="PANTHER" id="PTHR43071:SF1">
    <property type="entry name" value="2-AMINO-4-HYDROXY-6-HYDROXYMETHYLDIHYDROPTERIDINE PYROPHOSPHOKINASE"/>
    <property type="match status" value="1"/>
</dbReference>
<dbReference type="GO" id="GO:0016301">
    <property type="term" value="F:kinase activity"/>
    <property type="evidence" value="ECO:0007669"/>
    <property type="project" value="UniProtKB-KW"/>
</dbReference>
<dbReference type="InterPro" id="IPR000550">
    <property type="entry name" value="Hppk"/>
</dbReference>
<feature type="domain" description="7,8-dihydro-6-hydroxymethylpterin-pyrophosphokinase" evidence="9">
    <location>
        <begin position="5"/>
        <end position="131"/>
    </location>
</feature>
<dbReference type="GO" id="GO:0046656">
    <property type="term" value="P:folic acid biosynthetic process"/>
    <property type="evidence" value="ECO:0007669"/>
    <property type="project" value="UniProtKB-KW"/>
</dbReference>
<gene>
    <name evidence="10" type="primary">folK</name>
    <name evidence="10" type="ORF">TICRE_20450</name>
</gene>
<evidence type="ECO:0000256" key="7">
    <source>
        <dbReference type="ARBA" id="ARBA00022840"/>
    </source>
</evidence>
<comment type="catalytic activity">
    <reaction evidence="1">
        <text>6-hydroxymethyl-7,8-dihydropterin + ATP = (7,8-dihydropterin-6-yl)methyl diphosphate + AMP + H(+)</text>
        <dbReference type="Rhea" id="RHEA:11412"/>
        <dbReference type="ChEBI" id="CHEBI:15378"/>
        <dbReference type="ChEBI" id="CHEBI:30616"/>
        <dbReference type="ChEBI" id="CHEBI:44841"/>
        <dbReference type="ChEBI" id="CHEBI:72950"/>
        <dbReference type="ChEBI" id="CHEBI:456215"/>
        <dbReference type="EC" id="2.7.6.3"/>
    </reaction>
</comment>
<name>A0A1U7M3K9_TISCR</name>
<dbReference type="RefSeq" id="WP_075727713.1">
    <property type="nucleotide sequence ID" value="NZ_LTDM01000053.1"/>
</dbReference>
<evidence type="ECO:0000256" key="4">
    <source>
        <dbReference type="ARBA" id="ARBA00022679"/>
    </source>
</evidence>
<dbReference type="Pfam" id="PF01288">
    <property type="entry name" value="HPPK"/>
    <property type="match status" value="1"/>
</dbReference>
<sequence length="157" mass="18032">MNKVYLGLGSNIGDSKRNIESALLLLSKKVNILNKSSYYETEPVGFKDQPWFLNMVIEGETSLNPRELLDFTQSIERDMKRVKTIVNGPRIIDVDILIYGDIKMESENLIIPHPRMHERAFVMVPMFELAPKLVINNIPIGDIMKNFKGEEIRKVVD</sequence>
<evidence type="ECO:0000256" key="5">
    <source>
        <dbReference type="ARBA" id="ARBA00022741"/>
    </source>
</evidence>
<dbReference type="Proteomes" id="UP000186112">
    <property type="component" value="Unassembled WGS sequence"/>
</dbReference>
<evidence type="ECO:0000256" key="6">
    <source>
        <dbReference type="ARBA" id="ARBA00022777"/>
    </source>
</evidence>
<keyword evidence="8" id="KW-0289">Folate biosynthesis</keyword>
<evidence type="ECO:0000259" key="9">
    <source>
        <dbReference type="Pfam" id="PF01288"/>
    </source>
</evidence>
<dbReference type="GO" id="GO:0046654">
    <property type="term" value="P:tetrahydrofolate biosynthetic process"/>
    <property type="evidence" value="ECO:0007669"/>
    <property type="project" value="UniProtKB-UniPathway"/>
</dbReference>
<dbReference type="NCBIfam" id="TIGR01498">
    <property type="entry name" value="folK"/>
    <property type="match status" value="1"/>
</dbReference>
<evidence type="ECO:0000256" key="1">
    <source>
        <dbReference type="ARBA" id="ARBA00000198"/>
    </source>
</evidence>
<evidence type="ECO:0000313" key="10">
    <source>
        <dbReference type="EMBL" id="OLS01903.1"/>
    </source>
</evidence>
<dbReference type="UniPathway" id="UPA00077">
    <property type="reaction ID" value="UER00155"/>
</dbReference>
<dbReference type="GO" id="GO:0005524">
    <property type="term" value="F:ATP binding"/>
    <property type="evidence" value="ECO:0007669"/>
    <property type="project" value="UniProtKB-KW"/>
</dbReference>
<evidence type="ECO:0000256" key="8">
    <source>
        <dbReference type="ARBA" id="ARBA00022909"/>
    </source>
</evidence>
<keyword evidence="4 10" id="KW-0808">Transferase</keyword>
<evidence type="ECO:0000256" key="3">
    <source>
        <dbReference type="ARBA" id="ARBA00013253"/>
    </source>
</evidence>
<keyword evidence="5" id="KW-0547">Nucleotide-binding</keyword>
<dbReference type="EMBL" id="LTDM01000053">
    <property type="protein sequence ID" value="OLS01903.1"/>
    <property type="molecule type" value="Genomic_DNA"/>
</dbReference>
<dbReference type="GO" id="GO:0003848">
    <property type="term" value="F:2-amino-4-hydroxy-6-hydroxymethyldihydropteridine diphosphokinase activity"/>
    <property type="evidence" value="ECO:0007669"/>
    <property type="project" value="UniProtKB-EC"/>
</dbReference>
<dbReference type="SUPFAM" id="SSF55083">
    <property type="entry name" value="6-hydroxymethyl-7,8-dihydropterin pyrophosphokinase, HPPK"/>
    <property type="match status" value="1"/>
</dbReference>
<dbReference type="AlphaFoldDB" id="A0A1U7M3K9"/>
<protein>
    <recommendedName>
        <fullName evidence="3">2-amino-4-hydroxy-6-hydroxymethyldihydropteridine diphosphokinase</fullName>
        <ecNumber evidence="3">2.7.6.3</ecNumber>
    </recommendedName>
</protein>